<dbReference type="GO" id="GO:0140359">
    <property type="term" value="F:ABC-type transporter activity"/>
    <property type="evidence" value="ECO:0007669"/>
    <property type="project" value="InterPro"/>
</dbReference>
<keyword evidence="1" id="KW-1133">Transmembrane helix</keyword>
<keyword evidence="3" id="KW-1185">Reference proteome</keyword>
<organism evidence="2 3">
    <name type="scientific">Niallia taxi</name>
    <dbReference type="NCBI Taxonomy" id="2499688"/>
    <lineage>
        <taxon>Bacteria</taxon>
        <taxon>Bacillati</taxon>
        <taxon>Bacillota</taxon>
        <taxon>Bacilli</taxon>
        <taxon>Bacillales</taxon>
        <taxon>Bacillaceae</taxon>
        <taxon>Niallia</taxon>
    </lineage>
</organism>
<dbReference type="PANTHER" id="PTHR37305">
    <property type="entry name" value="INTEGRAL MEMBRANE PROTEIN-RELATED"/>
    <property type="match status" value="1"/>
</dbReference>
<sequence length="277" mass="30600">MIHEGACRMNISLFNHMVKLNMKSFLSFGFGSALYIVLMTSLYPMFADNTEAINDLINIIPETMKKALGLDSLISYGGFISAEYFSLFFPIILSVFCVITATQLLSHLVDKGSMAYLLSTKVTRSQIALTQALVLIGGLLLIVLLTFLGGIVAAETLIDKQYSLEFNSFFQINFVGFLLFYVVGGYSFLISSLCNDEKKSLGIAGALTFIFFGLDMAGKISLNFEWLRNLTPFSLYNPSEIASGDAEIFIPSIILFGIGFFTYSAAVVVFKRRNLPL</sequence>
<dbReference type="AlphaFoldDB" id="A0A437K2W2"/>
<dbReference type="GO" id="GO:0005886">
    <property type="term" value="C:plasma membrane"/>
    <property type="evidence" value="ECO:0007669"/>
    <property type="project" value="UniProtKB-SubCell"/>
</dbReference>
<reference evidence="2 3" key="1">
    <citation type="submission" date="2019-01" db="EMBL/GenBank/DDBJ databases">
        <title>Bacillus sp. M5HDSG1-1, whole genome shotgun sequence.</title>
        <authorList>
            <person name="Tuo L."/>
        </authorList>
    </citation>
    <scope>NUCLEOTIDE SEQUENCE [LARGE SCALE GENOMIC DNA]</scope>
    <source>
        <strain evidence="2 3">M5HDSG1-1</strain>
    </source>
</reference>
<comment type="caution">
    <text evidence="2">The sequence shown here is derived from an EMBL/GenBank/DDBJ whole genome shotgun (WGS) entry which is preliminary data.</text>
</comment>
<evidence type="ECO:0000313" key="3">
    <source>
        <dbReference type="Proteomes" id="UP000288024"/>
    </source>
</evidence>
<dbReference type="EMBL" id="RZTZ01000035">
    <property type="protein sequence ID" value="RVT56261.1"/>
    <property type="molecule type" value="Genomic_DNA"/>
</dbReference>
<accession>A0A437K2W2</accession>
<dbReference type="PANTHER" id="PTHR37305:SF2">
    <property type="entry name" value="BACITRACIN TRANSPORT PERMEASE PROTEIN BCRB"/>
    <property type="match status" value="1"/>
</dbReference>
<evidence type="ECO:0000313" key="2">
    <source>
        <dbReference type="EMBL" id="RVT56261.1"/>
    </source>
</evidence>
<gene>
    <name evidence="2" type="ORF">EM808_28010</name>
</gene>
<evidence type="ECO:0000256" key="1">
    <source>
        <dbReference type="SAM" id="Phobius"/>
    </source>
</evidence>
<feature type="transmembrane region" description="Helical" evidence="1">
    <location>
        <begin position="248"/>
        <end position="270"/>
    </location>
</feature>
<dbReference type="Proteomes" id="UP000288024">
    <property type="component" value="Unassembled WGS sequence"/>
</dbReference>
<feature type="transmembrane region" description="Helical" evidence="1">
    <location>
        <begin position="84"/>
        <end position="106"/>
    </location>
</feature>
<proteinExistence type="predicted"/>
<feature type="transmembrane region" description="Helical" evidence="1">
    <location>
        <begin position="168"/>
        <end position="189"/>
    </location>
</feature>
<feature type="transmembrane region" description="Helical" evidence="1">
    <location>
        <begin position="127"/>
        <end position="148"/>
    </location>
</feature>
<feature type="transmembrane region" description="Helical" evidence="1">
    <location>
        <begin position="25"/>
        <end position="46"/>
    </location>
</feature>
<keyword evidence="1" id="KW-0472">Membrane</keyword>
<keyword evidence="1" id="KW-0812">Transmembrane</keyword>
<protein>
    <submittedName>
        <fullName evidence="2">Permease</fullName>
    </submittedName>
</protein>
<name>A0A437K2W2_9BACI</name>
<feature type="transmembrane region" description="Helical" evidence="1">
    <location>
        <begin position="201"/>
        <end position="222"/>
    </location>
</feature>